<reference evidence="2" key="1">
    <citation type="submission" date="2020-10" db="EMBL/GenBank/DDBJ databases">
        <authorList>
            <person name="Castelo-Branco R."/>
            <person name="Eusebio N."/>
            <person name="Adriana R."/>
            <person name="Vieira A."/>
            <person name="Brugerolle De Fraissinette N."/>
            <person name="Rezende De Castro R."/>
            <person name="Schneider M.P."/>
            <person name="Vasconcelos V."/>
            <person name="Leao P.N."/>
        </authorList>
    </citation>
    <scope>NUCLEOTIDE SEQUENCE</scope>
    <source>
        <strain evidence="2">LEGE 11480</strain>
    </source>
</reference>
<dbReference type="RefSeq" id="WP_264325635.1">
    <property type="nucleotide sequence ID" value="NZ_JADEXQ010000045.1"/>
</dbReference>
<keyword evidence="1" id="KW-1133">Transmembrane helix</keyword>
<organism evidence="2 3">
    <name type="scientific">Romeriopsis navalis LEGE 11480</name>
    <dbReference type="NCBI Taxonomy" id="2777977"/>
    <lineage>
        <taxon>Bacteria</taxon>
        <taxon>Bacillati</taxon>
        <taxon>Cyanobacteriota</taxon>
        <taxon>Cyanophyceae</taxon>
        <taxon>Leptolyngbyales</taxon>
        <taxon>Leptolyngbyaceae</taxon>
        <taxon>Romeriopsis</taxon>
        <taxon>Romeriopsis navalis</taxon>
    </lineage>
</organism>
<dbReference type="Proteomes" id="UP000625316">
    <property type="component" value="Unassembled WGS sequence"/>
</dbReference>
<sequence>MGDVTLVPNHDNLDIPAFRRYMCKIIEATKQMESLNSMDMVVVGLALIIGAAALFMLISGVWAARDK</sequence>
<dbReference type="AlphaFoldDB" id="A0A928VND9"/>
<proteinExistence type="predicted"/>
<gene>
    <name evidence="2" type="ORF">IQ266_13805</name>
</gene>
<keyword evidence="1" id="KW-0812">Transmembrane</keyword>
<comment type="caution">
    <text evidence="2">The sequence shown here is derived from an EMBL/GenBank/DDBJ whole genome shotgun (WGS) entry which is preliminary data.</text>
</comment>
<accession>A0A928VND9</accession>
<feature type="transmembrane region" description="Helical" evidence="1">
    <location>
        <begin position="40"/>
        <end position="64"/>
    </location>
</feature>
<keyword evidence="3" id="KW-1185">Reference proteome</keyword>
<evidence type="ECO:0000313" key="2">
    <source>
        <dbReference type="EMBL" id="MBE9030807.1"/>
    </source>
</evidence>
<dbReference type="EMBL" id="JADEXQ010000045">
    <property type="protein sequence ID" value="MBE9030807.1"/>
    <property type="molecule type" value="Genomic_DNA"/>
</dbReference>
<evidence type="ECO:0000313" key="3">
    <source>
        <dbReference type="Proteomes" id="UP000625316"/>
    </source>
</evidence>
<protein>
    <submittedName>
        <fullName evidence="2">Uncharacterized protein</fullName>
    </submittedName>
</protein>
<keyword evidence="1" id="KW-0472">Membrane</keyword>
<evidence type="ECO:0000256" key="1">
    <source>
        <dbReference type="SAM" id="Phobius"/>
    </source>
</evidence>
<name>A0A928VND9_9CYAN</name>